<feature type="region of interest" description="Disordered" evidence="9">
    <location>
        <begin position="1"/>
        <end position="187"/>
    </location>
</feature>
<feature type="compositionally biased region" description="Polar residues" evidence="9">
    <location>
        <begin position="26"/>
        <end position="37"/>
    </location>
</feature>
<dbReference type="InterPro" id="IPR007632">
    <property type="entry name" value="Anoctamin"/>
</dbReference>
<feature type="transmembrane region" description="Helical" evidence="8">
    <location>
        <begin position="931"/>
        <end position="953"/>
    </location>
</feature>
<protein>
    <recommendedName>
        <fullName evidence="8">Anoctamin</fullName>
    </recommendedName>
</protein>
<feature type="transmembrane region" description="Helical" evidence="8">
    <location>
        <begin position="760"/>
        <end position="781"/>
    </location>
</feature>
<dbReference type="GO" id="GO:0005886">
    <property type="term" value="C:plasma membrane"/>
    <property type="evidence" value="ECO:0007669"/>
    <property type="project" value="UniProtKB-SubCell"/>
</dbReference>
<dbReference type="Pfam" id="PF16178">
    <property type="entry name" value="Anoct_dimer"/>
    <property type="match status" value="1"/>
</dbReference>
<evidence type="ECO:0000256" key="4">
    <source>
        <dbReference type="ARBA" id="ARBA00022692"/>
    </source>
</evidence>
<evidence type="ECO:0000256" key="8">
    <source>
        <dbReference type="RuleBase" id="RU280814"/>
    </source>
</evidence>
<dbReference type="AlphaFoldDB" id="A0A6H5HYW5"/>
<evidence type="ECO:0000313" key="12">
    <source>
        <dbReference type="EMBL" id="CAB0029308.1"/>
    </source>
</evidence>
<feature type="transmembrane region" description="Helical" evidence="8">
    <location>
        <begin position="804"/>
        <end position="825"/>
    </location>
</feature>
<keyword evidence="3" id="KW-1003">Cell membrane</keyword>
<keyword evidence="7" id="KW-0325">Glycoprotein</keyword>
<dbReference type="Pfam" id="PF04547">
    <property type="entry name" value="Anoctamin"/>
    <property type="match status" value="1"/>
</dbReference>
<evidence type="ECO:0000256" key="6">
    <source>
        <dbReference type="ARBA" id="ARBA00023136"/>
    </source>
</evidence>
<feature type="domain" description="Anoctamin transmembrane" evidence="10">
    <location>
        <begin position="549"/>
        <end position="1123"/>
    </location>
</feature>
<dbReference type="InterPro" id="IPR032394">
    <property type="entry name" value="Anoct_dimer"/>
</dbReference>
<keyword evidence="4 8" id="KW-0812">Transmembrane</keyword>
<comment type="caution">
    <text evidence="8">Lacks conserved residue(s) required for the propagation of feature annotation.</text>
</comment>
<evidence type="ECO:0000256" key="3">
    <source>
        <dbReference type="ARBA" id="ARBA00022475"/>
    </source>
</evidence>
<feature type="transmembrane region" description="Helical" evidence="8">
    <location>
        <begin position="642"/>
        <end position="660"/>
    </location>
</feature>
<keyword evidence="13" id="KW-1185">Reference proteome</keyword>
<evidence type="ECO:0000256" key="2">
    <source>
        <dbReference type="ARBA" id="ARBA00009671"/>
    </source>
</evidence>
<comment type="subcellular location">
    <subcellularLocation>
        <location evidence="1">Cell membrane</location>
        <topology evidence="1">Multi-pass membrane protein</topology>
    </subcellularLocation>
    <subcellularLocation>
        <location evidence="8">Membrane</location>
        <topology evidence="8">Multi-pass membrane protein</topology>
    </subcellularLocation>
</comment>
<sequence>MENFSSSEQHLLDLDEDPTIPVAATSEETTISDNTLQPIAGGSFNDGATSNNSDTIVAGSIGSAGRSGSSASSSAASTAEAQQQQQLESELQKVQSFIRSSPHRSEEPSQPRSQHLPHLLLPGSRRSGPRYIELSEQEDGGVGGGGGRDSSSSSSPEGRRESPKNQTTTTTTTTSNSKKSRASVYPTNRVSTVSRDCFAARAAAARFRDRVKHVGTWRLDAIMSASGPKVQGGSSQDNSLSGSQAAIFPGGWDEDGVADYDKTASSDYHHGPGGLRQTASALLGPAADAAAAAGAAADTAKADDSYPHDFEDGRRRIDMVLVYRDESEGVMTEQEARNREQRQVFEQNLLKEGLQLELESKETSFDGKTYFLKLHIPWKVKVQYAEVMNLKLPCKRFITISVKAWDEENAKNKSKRGWKRAWTRGIEWFRSFHLWDTSRYPDEPSFYASTDTGDREERFVVKDRDTAFTPAQRSLIVMQILLRARYDEVHEKSGIRRLLADGTYVDCYPLHEGAYNKPSSSGQILDRYLLYLIWARPGQWYKKQPLWLVKRYFGEKVGLYFAWLGFYTRALYPPAIVGLLCFFYGLGSMDGADNVPSKEICDTRLAGNITICPLCDKACPYTKLGDSCLFARLTYLFDNPSTVFFAIFMSFWATTFLEMWKRRQQVLAWEWDMTKGEVDEEPRPEFEASVKTFRINPVTREREPYLPVWSRTMRYIATGSIVFFMICVVLGAVLGTIIYRISLVAVFHGGGYFLKRHAKIFTSLTAAFINLIIIMILTRIYQKLARWMVNLENPRTQTEYESSFTFKIFFFEFVNFYSSLIYIAFFKGRFYVHPGDRDSRASEFYRIRTDVCDASGCLSEVCIQLAIIMIGKQVFNNFVEILSPKMWNWWRKRSHKAATRDQSRPYTSWETDYQLQDPGRLALFDEYLEMIIQYGFVTLFVAAFPLAPLFALLNNIAEIRLDAYKMTKEARRPLAERVEDIGAWYGILKGITYAAVVSNAFVIAYTSDFIPRTVYSYVYSPSEDLVGYIDSSLSEFNTSHYTSDMRNEEDRLRQPPTCQYRGYRNGPDHPDDPYGLSPQYWHVFAARLAFVVVFEHVVFALTGCMSYIIPATPRSLATQLSRERLLAQEAKYEKGPMDQPRKDKVNIYKLRIRHTLISL</sequence>
<feature type="transmembrane region" description="Helical" evidence="8">
    <location>
        <begin position="1088"/>
        <end position="1109"/>
    </location>
</feature>
<dbReference type="PANTHER" id="PTHR12308">
    <property type="entry name" value="ANOCTAMIN"/>
    <property type="match status" value="1"/>
</dbReference>
<feature type="compositionally biased region" description="Low complexity" evidence="9">
    <location>
        <begin position="58"/>
        <end position="96"/>
    </location>
</feature>
<organism evidence="12 13">
    <name type="scientific">Trichogramma brassicae</name>
    <dbReference type="NCBI Taxonomy" id="86971"/>
    <lineage>
        <taxon>Eukaryota</taxon>
        <taxon>Metazoa</taxon>
        <taxon>Ecdysozoa</taxon>
        <taxon>Arthropoda</taxon>
        <taxon>Hexapoda</taxon>
        <taxon>Insecta</taxon>
        <taxon>Pterygota</taxon>
        <taxon>Neoptera</taxon>
        <taxon>Endopterygota</taxon>
        <taxon>Hymenoptera</taxon>
        <taxon>Apocrita</taxon>
        <taxon>Proctotrupomorpha</taxon>
        <taxon>Chalcidoidea</taxon>
        <taxon>Trichogrammatidae</taxon>
        <taxon>Trichogramma</taxon>
    </lineage>
</organism>
<accession>A0A6H5HYW5</accession>
<evidence type="ECO:0000256" key="5">
    <source>
        <dbReference type="ARBA" id="ARBA00022989"/>
    </source>
</evidence>
<feature type="domain" description="Anoctamin dimerisation" evidence="11">
    <location>
        <begin position="310"/>
        <end position="546"/>
    </location>
</feature>
<evidence type="ECO:0000256" key="7">
    <source>
        <dbReference type="ARBA" id="ARBA00023180"/>
    </source>
</evidence>
<evidence type="ECO:0000259" key="11">
    <source>
        <dbReference type="Pfam" id="PF16178"/>
    </source>
</evidence>
<evidence type="ECO:0000256" key="1">
    <source>
        <dbReference type="ARBA" id="ARBA00004651"/>
    </source>
</evidence>
<proteinExistence type="inferred from homology"/>
<name>A0A6H5HYW5_9HYME</name>
<keyword evidence="6 8" id="KW-0472">Membrane</keyword>
<feature type="transmembrane region" description="Helical" evidence="8">
    <location>
        <begin position="721"/>
        <end position="748"/>
    </location>
</feature>
<comment type="similarity">
    <text evidence="2 8">Belongs to the anoctamin family.</text>
</comment>
<dbReference type="OrthoDB" id="296386at2759"/>
<dbReference type="Proteomes" id="UP000479190">
    <property type="component" value="Unassembled WGS sequence"/>
</dbReference>
<keyword evidence="5 8" id="KW-1133">Transmembrane helix</keyword>
<feature type="compositionally biased region" description="Polar residues" evidence="9">
    <location>
        <begin position="46"/>
        <end position="55"/>
    </location>
</feature>
<dbReference type="GO" id="GO:0005254">
    <property type="term" value="F:chloride channel activity"/>
    <property type="evidence" value="ECO:0007669"/>
    <property type="project" value="TreeGrafter"/>
</dbReference>
<dbReference type="InterPro" id="IPR049452">
    <property type="entry name" value="Anoctamin_TM"/>
</dbReference>
<dbReference type="PANTHER" id="PTHR12308:SF84">
    <property type="entry name" value="ANOCTAMIN"/>
    <property type="match status" value="1"/>
</dbReference>
<evidence type="ECO:0000313" key="13">
    <source>
        <dbReference type="Proteomes" id="UP000479190"/>
    </source>
</evidence>
<dbReference type="EMBL" id="CADCXV010000302">
    <property type="protein sequence ID" value="CAB0029308.1"/>
    <property type="molecule type" value="Genomic_DNA"/>
</dbReference>
<evidence type="ECO:0000256" key="9">
    <source>
        <dbReference type="SAM" id="MobiDB-lite"/>
    </source>
</evidence>
<gene>
    <name evidence="12" type="ORF">TBRA_LOCUS1350</name>
</gene>
<evidence type="ECO:0000259" key="10">
    <source>
        <dbReference type="Pfam" id="PF04547"/>
    </source>
</evidence>
<dbReference type="GO" id="GO:0046983">
    <property type="term" value="F:protein dimerization activity"/>
    <property type="evidence" value="ECO:0007669"/>
    <property type="project" value="InterPro"/>
</dbReference>
<reference evidence="12 13" key="1">
    <citation type="submission" date="2020-02" db="EMBL/GenBank/DDBJ databases">
        <authorList>
            <person name="Ferguson B K."/>
        </authorList>
    </citation>
    <scope>NUCLEOTIDE SEQUENCE [LARGE SCALE GENOMIC DNA]</scope>
</reference>